<protein>
    <submittedName>
        <fullName evidence="2">Uncharacterized protein</fullName>
    </submittedName>
</protein>
<organism evidence="2 3">
    <name type="scientific">Prunus yedoensis var. nudiflora</name>
    <dbReference type="NCBI Taxonomy" id="2094558"/>
    <lineage>
        <taxon>Eukaryota</taxon>
        <taxon>Viridiplantae</taxon>
        <taxon>Streptophyta</taxon>
        <taxon>Embryophyta</taxon>
        <taxon>Tracheophyta</taxon>
        <taxon>Spermatophyta</taxon>
        <taxon>Magnoliopsida</taxon>
        <taxon>eudicotyledons</taxon>
        <taxon>Gunneridae</taxon>
        <taxon>Pentapetalae</taxon>
        <taxon>rosids</taxon>
        <taxon>fabids</taxon>
        <taxon>Rosales</taxon>
        <taxon>Rosaceae</taxon>
        <taxon>Amygdaloideae</taxon>
        <taxon>Amygdaleae</taxon>
        <taxon>Prunus</taxon>
    </lineage>
</organism>
<dbReference type="EMBL" id="PJQY01000166">
    <property type="protein sequence ID" value="PQQ17012.1"/>
    <property type="molecule type" value="Genomic_DNA"/>
</dbReference>
<reference evidence="2 3" key="1">
    <citation type="submission" date="2018-02" db="EMBL/GenBank/DDBJ databases">
        <title>Draft genome of wild Prunus yedoensis var. nudiflora.</title>
        <authorList>
            <person name="Baek S."/>
            <person name="Kim J.-H."/>
            <person name="Choi K."/>
            <person name="Kim G.-B."/>
            <person name="Cho A."/>
            <person name="Jang H."/>
            <person name="Shin C.-H."/>
            <person name="Yu H.-J."/>
            <person name="Mun J.-H."/>
        </authorList>
    </citation>
    <scope>NUCLEOTIDE SEQUENCE [LARGE SCALE GENOMIC DNA]</scope>
    <source>
        <strain evidence="3">cv. Jeju island</strain>
        <tissue evidence="2">Leaf</tissue>
    </source>
</reference>
<dbReference type="AlphaFoldDB" id="A0A314Z6B0"/>
<feature type="compositionally biased region" description="Acidic residues" evidence="1">
    <location>
        <begin position="22"/>
        <end position="32"/>
    </location>
</feature>
<feature type="compositionally biased region" description="Basic and acidic residues" evidence="1">
    <location>
        <begin position="1"/>
        <end position="21"/>
    </location>
</feature>
<evidence type="ECO:0000313" key="2">
    <source>
        <dbReference type="EMBL" id="PQQ17012.1"/>
    </source>
</evidence>
<keyword evidence="3" id="KW-1185">Reference proteome</keyword>
<gene>
    <name evidence="2" type="ORF">Pyn_31108</name>
</gene>
<accession>A0A314Z6B0</accession>
<sequence length="56" mass="6262">MANGTKKDSTEKFEKEIKEETMVEVEPSDESMDESHQGVELKRVLYSFGGGGLQQP</sequence>
<evidence type="ECO:0000313" key="3">
    <source>
        <dbReference type="Proteomes" id="UP000250321"/>
    </source>
</evidence>
<evidence type="ECO:0000256" key="1">
    <source>
        <dbReference type="SAM" id="MobiDB-lite"/>
    </source>
</evidence>
<proteinExistence type="predicted"/>
<feature type="region of interest" description="Disordered" evidence="1">
    <location>
        <begin position="1"/>
        <end position="37"/>
    </location>
</feature>
<name>A0A314Z6B0_PRUYE</name>
<comment type="caution">
    <text evidence="2">The sequence shown here is derived from an EMBL/GenBank/DDBJ whole genome shotgun (WGS) entry which is preliminary data.</text>
</comment>
<dbReference type="Proteomes" id="UP000250321">
    <property type="component" value="Unassembled WGS sequence"/>
</dbReference>